<dbReference type="EMBL" id="AP018694">
    <property type="protein sequence ID" value="BBE16681.1"/>
    <property type="molecule type" value="Genomic_DNA"/>
</dbReference>
<dbReference type="SFLD" id="SFLDG01129">
    <property type="entry name" value="C1.5:_HAD__Beta-PGM__Phosphata"/>
    <property type="match status" value="1"/>
</dbReference>
<dbReference type="PANTHER" id="PTHR46470">
    <property type="entry name" value="N-ACYLNEURAMINATE-9-PHOSPHATASE"/>
    <property type="match status" value="1"/>
</dbReference>
<evidence type="ECO:0000256" key="1">
    <source>
        <dbReference type="ARBA" id="ARBA00022801"/>
    </source>
</evidence>
<dbReference type="Gene3D" id="1.10.150.520">
    <property type="match status" value="1"/>
</dbReference>
<evidence type="ECO:0000313" key="4">
    <source>
        <dbReference type="Proteomes" id="UP001193389"/>
    </source>
</evidence>
<dbReference type="InterPro" id="IPR023214">
    <property type="entry name" value="HAD_sf"/>
</dbReference>
<proteinExistence type="predicted"/>
<dbReference type="Gene3D" id="3.40.50.1000">
    <property type="entry name" value="HAD superfamily/HAD-like"/>
    <property type="match status" value="1"/>
</dbReference>
<accession>A0A5K7S541</accession>
<name>A0A5K7S541_9BACT</name>
<dbReference type="GO" id="GO:0016787">
    <property type="term" value="F:hydrolase activity"/>
    <property type="evidence" value="ECO:0007669"/>
    <property type="project" value="UniProtKB-KW"/>
</dbReference>
<dbReference type="AlphaFoldDB" id="A0A5K7S541"/>
<keyword evidence="4" id="KW-1185">Reference proteome</keyword>
<gene>
    <name evidence="3" type="ORF">AQPE_0824</name>
</gene>
<dbReference type="KEGG" id="anf:AQPE_0824"/>
<organism evidence="3 4">
    <name type="scientific">Aquipluma nitroreducens</name>
    <dbReference type="NCBI Taxonomy" id="2010828"/>
    <lineage>
        <taxon>Bacteria</taxon>
        <taxon>Pseudomonadati</taxon>
        <taxon>Bacteroidota</taxon>
        <taxon>Bacteroidia</taxon>
        <taxon>Marinilabiliales</taxon>
        <taxon>Prolixibacteraceae</taxon>
        <taxon>Aquipluma</taxon>
    </lineage>
</organism>
<dbReference type="InterPro" id="IPR036412">
    <property type="entry name" value="HAD-like_sf"/>
</dbReference>
<dbReference type="RefSeq" id="WP_318349734.1">
    <property type="nucleotide sequence ID" value="NZ_AP018694.1"/>
</dbReference>
<dbReference type="Proteomes" id="UP001193389">
    <property type="component" value="Chromosome"/>
</dbReference>
<evidence type="ECO:0000256" key="2">
    <source>
        <dbReference type="ARBA" id="ARBA00022842"/>
    </source>
</evidence>
<sequence length="206" mass="23966">MRKKAIILDLDNTIYPVSSIGDRLFKSLFSLILESGEYTGDFGQIRFEIMRRPFQYIADEFSFSESLKANCFKLLANLTYDEKMQPFEGYQTLLTLPCRRFLVTTGYTKMQHSKIRQLGIANDFEAIFVIDPDQSNLTKRDLFEKILADYNLSIDDVLVVGDDLNSEILHAKALGIETVLYDYLSQYQESEYQNVIRNHKDLHLYL</sequence>
<protein>
    <submittedName>
        <fullName evidence="3">HAD-superfamily hydrolase, subfamily IA, variant1 family protein</fullName>
    </submittedName>
</protein>
<keyword evidence="2" id="KW-0460">Magnesium</keyword>
<reference evidence="3" key="1">
    <citation type="journal article" date="2020" name="Int. J. Syst. Evol. Microbiol.">
        <title>Aquipluma nitroreducens gen. nov. sp. nov., a novel facultatively anaerobic bacterium isolated from a freshwater lake.</title>
        <authorList>
            <person name="Watanabe M."/>
            <person name="Kojima H."/>
            <person name="Fukui M."/>
        </authorList>
    </citation>
    <scope>NUCLEOTIDE SEQUENCE</scope>
    <source>
        <strain evidence="3">MeG22</strain>
    </source>
</reference>
<dbReference type="Pfam" id="PF00702">
    <property type="entry name" value="Hydrolase"/>
    <property type="match status" value="1"/>
</dbReference>
<dbReference type="SFLD" id="SFLDS00003">
    <property type="entry name" value="Haloacid_Dehalogenase"/>
    <property type="match status" value="1"/>
</dbReference>
<dbReference type="SUPFAM" id="SSF56784">
    <property type="entry name" value="HAD-like"/>
    <property type="match status" value="1"/>
</dbReference>
<dbReference type="InterPro" id="IPR051400">
    <property type="entry name" value="HAD-like_hydrolase"/>
</dbReference>
<keyword evidence="1 3" id="KW-0378">Hydrolase</keyword>
<evidence type="ECO:0000313" key="3">
    <source>
        <dbReference type="EMBL" id="BBE16681.1"/>
    </source>
</evidence>